<evidence type="ECO:0000259" key="9">
    <source>
        <dbReference type="PROSITE" id="PS50157"/>
    </source>
</evidence>
<dbReference type="GO" id="GO:0000978">
    <property type="term" value="F:RNA polymerase II cis-regulatory region sequence-specific DNA binding"/>
    <property type="evidence" value="ECO:0007669"/>
    <property type="project" value="InterPro"/>
</dbReference>
<dbReference type="Pfam" id="PF00096">
    <property type="entry name" value="zf-C2H2"/>
    <property type="match status" value="1"/>
</dbReference>
<dbReference type="SUPFAM" id="SSF57667">
    <property type="entry name" value="beta-beta-alpha zinc fingers"/>
    <property type="match status" value="1"/>
</dbReference>
<evidence type="ECO:0000256" key="2">
    <source>
        <dbReference type="ARBA" id="ARBA00022723"/>
    </source>
</evidence>
<dbReference type="InterPro" id="IPR007219">
    <property type="entry name" value="XnlR_reg_dom"/>
</dbReference>
<dbReference type="OrthoDB" id="6077919at2759"/>
<feature type="region of interest" description="Disordered" evidence="8">
    <location>
        <begin position="215"/>
        <end position="243"/>
    </location>
</feature>
<sequence>MSDPSEQGGRPLASTISHTEGNTQSTFHQPRRQRKDSASSDERTQGTKSTPSRRRPGTRKEGSSGPHVGSSRGARSTMQRSTSPSLVSPDMKPISYTRTGRVSKAKKGLKVHDCECGKSYTRAEHLRRHKKNHASETLICEYPDCGKTFYRLDLLQRHQERHGETGKDSQLDSYFSPQPSAEVEDQTTAVPQPPTIITALTPHHEYFSPVVASPIPETTPDPRYTPDTFRTPNLPSSSFNSRPFPRSSPNFNFSFNVNKAARFSPHLHGQPMPIQVEGLQGNPFHDPFSVSPSSGHASPYPNADYPYFSSSQASFNDTRWVIPSRSPISATSTGTYTWGSEARPVTHIPYVNPGYPMPGMTIPPALHSMSGYGPSYGPKLMAQRDEEEQSYLFPDQSFGMEQFADSSPFGQYLDTYWRLFHPSFPVVHRASFERMMAQSPMLRAAMIAIGMQYSNDPSAKRKSRILHDRCLKLLRQRDQETMCEEERLCDLQSLFLVELLSQYRARRAAKKLSSRFESLYFKVLANFRASTTNMMNELPMLAQPAHATNERWMQWIGLASQQRLLQCCFVLEYQQASLLARSSPSPTDSISGMDLPFPVHSAMWDAADFPEWAIACQQYPYMPALVQDVNSDFGASLFDPFQSSVLIAVHYNQANNSVSYITPPPDSIDHLLDPSILTQHRLFTAKLVQLTPVRSLLAVAGESWILSEKIPTPHAFNNHKASVRSWAEGLWVPAEPQIFPAKEALKLAIDILQQATATPSDQLRLELGADMGLYFATLVVWSITAIAHSRMVGPQPSRSHPMPHQTPSPLPYDGFSGGLMPATPTHLSATSSRTSQSPNPMHPSTTGLIPTSHSSPIVPTSHGMMFSEINATTEEFLSNAKVELEYLGLVPIWPRDVMQWQHGCSALLRWVKMRLRSGAFDARDSVVGAGPTSASTGHGGDGQGELLDGVINVLDKMISHGWEGWGI</sequence>
<evidence type="ECO:0000313" key="11">
    <source>
        <dbReference type="Proteomes" id="UP000799778"/>
    </source>
</evidence>
<dbReference type="EMBL" id="ML978075">
    <property type="protein sequence ID" value="KAF2010777.1"/>
    <property type="molecule type" value="Genomic_DNA"/>
</dbReference>
<keyword evidence="2" id="KW-0479">Metal-binding</keyword>
<keyword evidence="6" id="KW-0539">Nucleus</keyword>
<dbReference type="InterPro" id="IPR013087">
    <property type="entry name" value="Znf_C2H2_type"/>
</dbReference>
<dbReference type="PANTHER" id="PTHR40626:SF30">
    <property type="entry name" value="FINGER DOMAIN PROTEIN, PUTATIVE (AFU_ORTHOLOGUE AFUA_4G13600)-RELATED"/>
    <property type="match status" value="1"/>
</dbReference>
<dbReference type="CDD" id="cd12148">
    <property type="entry name" value="fungal_TF_MHR"/>
    <property type="match status" value="1"/>
</dbReference>
<dbReference type="GO" id="GO:0000981">
    <property type="term" value="F:DNA-binding transcription factor activity, RNA polymerase II-specific"/>
    <property type="evidence" value="ECO:0007669"/>
    <property type="project" value="InterPro"/>
</dbReference>
<evidence type="ECO:0000256" key="6">
    <source>
        <dbReference type="ARBA" id="ARBA00023242"/>
    </source>
</evidence>
<dbReference type="PROSITE" id="PS00028">
    <property type="entry name" value="ZINC_FINGER_C2H2_1"/>
    <property type="match status" value="1"/>
</dbReference>
<dbReference type="RefSeq" id="XP_033379116.1">
    <property type="nucleotide sequence ID" value="XM_033530142.1"/>
</dbReference>
<feature type="domain" description="C2H2-type" evidence="9">
    <location>
        <begin position="109"/>
        <end position="138"/>
    </location>
</feature>
<dbReference type="Pfam" id="PF04082">
    <property type="entry name" value="Fungal_trans"/>
    <property type="match status" value="1"/>
</dbReference>
<comment type="subcellular location">
    <subcellularLocation>
        <location evidence="1">Nucleus</location>
    </subcellularLocation>
</comment>
<feature type="compositionally biased region" description="Polar residues" evidence="8">
    <location>
        <begin position="73"/>
        <end position="86"/>
    </location>
</feature>
<protein>
    <recommendedName>
        <fullName evidence="9">C2H2-type domain-containing protein</fullName>
    </recommendedName>
</protein>
<dbReference type="InterPro" id="IPR051059">
    <property type="entry name" value="VerF-like"/>
</dbReference>
<dbReference type="GeneID" id="54287539"/>
<proteinExistence type="predicted"/>
<feature type="region of interest" description="Disordered" evidence="8">
    <location>
        <begin position="1"/>
        <end position="106"/>
    </location>
</feature>
<feature type="compositionally biased region" description="Basic and acidic residues" evidence="8">
    <location>
        <begin position="160"/>
        <end position="170"/>
    </location>
</feature>
<feature type="domain" description="C2H2-type" evidence="9">
    <location>
        <begin position="138"/>
        <end position="162"/>
    </location>
</feature>
<accession>A0A6A5XD98</accession>
<dbReference type="InterPro" id="IPR036236">
    <property type="entry name" value="Znf_C2H2_sf"/>
</dbReference>
<feature type="compositionally biased region" description="Polar residues" evidence="8">
    <location>
        <begin position="14"/>
        <end position="28"/>
    </location>
</feature>
<feature type="compositionally biased region" description="Low complexity" evidence="8">
    <location>
        <begin position="232"/>
        <end position="243"/>
    </location>
</feature>
<dbReference type="Proteomes" id="UP000799778">
    <property type="component" value="Unassembled WGS sequence"/>
</dbReference>
<evidence type="ECO:0000256" key="8">
    <source>
        <dbReference type="SAM" id="MobiDB-lite"/>
    </source>
</evidence>
<name>A0A6A5XD98_9PLEO</name>
<reference evidence="10" key="1">
    <citation type="journal article" date="2020" name="Stud. Mycol.">
        <title>101 Dothideomycetes genomes: a test case for predicting lifestyles and emergence of pathogens.</title>
        <authorList>
            <person name="Haridas S."/>
            <person name="Albert R."/>
            <person name="Binder M."/>
            <person name="Bloem J."/>
            <person name="Labutti K."/>
            <person name="Salamov A."/>
            <person name="Andreopoulos B."/>
            <person name="Baker S."/>
            <person name="Barry K."/>
            <person name="Bills G."/>
            <person name="Bluhm B."/>
            <person name="Cannon C."/>
            <person name="Castanera R."/>
            <person name="Culley D."/>
            <person name="Daum C."/>
            <person name="Ezra D."/>
            <person name="Gonzalez J."/>
            <person name="Henrissat B."/>
            <person name="Kuo A."/>
            <person name="Liang C."/>
            <person name="Lipzen A."/>
            <person name="Lutzoni F."/>
            <person name="Magnuson J."/>
            <person name="Mondo S."/>
            <person name="Nolan M."/>
            <person name="Ohm R."/>
            <person name="Pangilinan J."/>
            <person name="Park H.-J."/>
            <person name="Ramirez L."/>
            <person name="Alfaro M."/>
            <person name="Sun H."/>
            <person name="Tritt A."/>
            <person name="Yoshinaga Y."/>
            <person name="Zwiers L.-H."/>
            <person name="Turgeon B."/>
            <person name="Goodwin S."/>
            <person name="Spatafora J."/>
            <person name="Crous P."/>
            <person name="Grigoriev I."/>
        </authorList>
    </citation>
    <scope>NUCLEOTIDE SEQUENCE</scope>
    <source>
        <strain evidence="10">CBS 175.79</strain>
    </source>
</reference>
<dbReference type="GO" id="GO:0006351">
    <property type="term" value="P:DNA-templated transcription"/>
    <property type="evidence" value="ECO:0007669"/>
    <property type="project" value="InterPro"/>
</dbReference>
<dbReference type="AlphaFoldDB" id="A0A6A5XD98"/>
<evidence type="ECO:0000256" key="5">
    <source>
        <dbReference type="ARBA" id="ARBA00022833"/>
    </source>
</evidence>
<dbReference type="GO" id="GO:0005634">
    <property type="term" value="C:nucleus"/>
    <property type="evidence" value="ECO:0007669"/>
    <property type="project" value="UniProtKB-SubCell"/>
</dbReference>
<evidence type="ECO:0000313" key="10">
    <source>
        <dbReference type="EMBL" id="KAF2010777.1"/>
    </source>
</evidence>
<evidence type="ECO:0000256" key="7">
    <source>
        <dbReference type="PROSITE-ProRule" id="PRU00042"/>
    </source>
</evidence>
<gene>
    <name evidence="10" type="ORF">BU24DRAFT_436201</name>
</gene>
<dbReference type="GO" id="GO:0008270">
    <property type="term" value="F:zinc ion binding"/>
    <property type="evidence" value="ECO:0007669"/>
    <property type="project" value="UniProtKB-KW"/>
</dbReference>
<evidence type="ECO:0000256" key="3">
    <source>
        <dbReference type="ARBA" id="ARBA00022737"/>
    </source>
</evidence>
<feature type="region of interest" description="Disordered" evidence="8">
    <location>
        <begin position="823"/>
        <end position="852"/>
    </location>
</feature>
<keyword evidence="3" id="KW-0677">Repeat</keyword>
<dbReference type="Gene3D" id="3.30.160.60">
    <property type="entry name" value="Classic Zinc Finger"/>
    <property type="match status" value="1"/>
</dbReference>
<feature type="compositionally biased region" description="Basic and acidic residues" evidence="8">
    <location>
        <begin position="35"/>
        <end position="45"/>
    </location>
</feature>
<dbReference type="SMART" id="SM00355">
    <property type="entry name" value="ZnF_C2H2"/>
    <property type="match status" value="2"/>
</dbReference>
<dbReference type="PANTHER" id="PTHR40626">
    <property type="entry name" value="MIP31509P"/>
    <property type="match status" value="1"/>
</dbReference>
<feature type="compositionally biased region" description="Polar residues" evidence="8">
    <location>
        <begin position="825"/>
        <end position="852"/>
    </location>
</feature>
<dbReference type="PROSITE" id="PS50157">
    <property type="entry name" value="ZINC_FINGER_C2H2_2"/>
    <property type="match status" value="2"/>
</dbReference>
<keyword evidence="11" id="KW-1185">Reference proteome</keyword>
<organism evidence="10 11">
    <name type="scientific">Aaosphaeria arxii CBS 175.79</name>
    <dbReference type="NCBI Taxonomy" id="1450172"/>
    <lineage>
        <taxon>Eukaryota</taxon>
        <taxon>Fungi</taxon>
        <taxon>Dikarya</taxon>
        <taxon>Ascomycota</taxon>
        <taxon>Pezizomycotina</taxon>
        <taxon>Dothideomycetes</taxon>
        <taxon>Pleosporomycetidae</taxon>
        <taxon>Pleosporales</taxon>
        <taxon>Pleosporales incertae sedis</taxon>
        <taxon>Aaosphaeria</taxon>
    </lineage>
</organism>
<keyword evidence="5" id="KW-0862">Zinc</keyword>
<dbReference type="GO" id="GO:0000785">
    <property type="term" value="C:chromatin"/>
    <property type="evidence" value="ECO:0007669"/>
    <property type="project" value="TreeGrafter"/>
</dbReference>
<evidence type="ECO:0000256" key="1">
    <source>
        <dbReference type="ARBA" id="ARBA00004123"/>
    </source>
</evidence>
<feature type="region of interest" description="Disordered" evidence="8">
    <location>
        <begin position="160"/>
        <end position="189"/>
    </location>
</feature>
<keyword evidence="4 7" id="KW-0863">Zinc-finger</keyword>
<evidence type="ECO:0000256" key="4">
    <source>
        <dbReference type="ARBA" id="ARBA00022771"/>
    </source>
</evidence>